<dbReference type="EnsemblMetazoa" id="G7160.1">
    <property type="protein sequence ID" value="G7160.1:cds"/>
    <property type="gene ID" value="G7160"/>
</dbReference>
<dbReference type="Proteomes" id="UP000005408">
    <property type="component" value="Unassembled WGS sequence"/>
</dbReference>
<keyword evidence="5" id="KW-1185">Reference proteome</keyword>
<sequence>MEANEIGDGKALAKKRKWSDLEEATLIQSVVEREGDLFGDFKGVGSKKKSVSRREGWDDVCSVLNSQYPTAKREIEEVKKKYFNLKQRAKEKIDSIKRSIRKTGGGPAPPSLTPGEEAMAKSLEGRPVSSGIPDGIDTDESRKSSCNTEIEELTMKNIKLDNERLQLEILKLKKETEKMSEEMSFIQIRKLYYHLKIQSEYQVSVAEPIPEP</sequence>
<organism evidence="4 5">
    <name type="scientific">Magallana gigas</name>
    <name type="common">Pacific oyster</name>
    <name type="synonym">Crassostrea gigas</name>
    <dbReference type="NCBI Taxonomy" id="29159"/>
    <lineage>
        <taxon>Eukaryota</taxon>
        <taxon>Metazoa</taxon>
        <taxon>Spiralia</taxon>
        <taxon>Lophotrochozoa</taxon>
        <taxon>Mollusca</taxon>
        <taxon>Bivalvia</taxon>
        <taxon>Autobranchia</taxon>
        <taxon>Pteriomorphia</taxon>
        <taxon>Ostreida</taxon>
        <taxon>Ostreoidea</taxon>
        <taxon>Ostreidae</taxon>
        <taxon>Magallana</taxon>
    </lineage>
</organism>
<dbReference type="AlphaFoldDB" id="A0A8W8NIU7"/>
<evidence type="ECO:0000256" key="1">
    <source>
        <dbReference type="SAM" id="Coils"/>
    </source>
</evidence>
<dbReference type="PANTHER" id="PTHR23098:SF16">
    <property type="entry name" value="REGULATORY PROTEIN ZESTE"/>
    <property type="match status" value="1"/>
</dbReference>
<reference evidence="4" key="1">
    <citation type="submission" date="2022-08" db="UniProtKB">
        <authorList>
            <consortium name="EnsemblMetazoa"/>
        </authorList>
    </citation>
    <scope>IDENTIFICATION</scope>
    <source>
        <strain evidence="4">05x7-T-G4-1.051#20</strain>
    </source>
</reference>
<dbReference type="InterPro" id="IPR028002">
    <property type="entry name" value="Myb_DNA-bind_5"/>
</dbReference>
<protein>
    <recommendedName>
        <fullName evidence="3">Myb/SANT-like DNA-binding domain-containing protein</fullName>
    </recommendedName>
</protein>
<feature type="region of interest" description="Disordered" evidence="2">
    <location>
        <begin position="100"/>
        <end position="147"/>
    </location>
</feature>
<feature type="coiled-coil region" evidence="1">
    <location>
        <begin position="150"/>
        <end position="182"/>
    </location>
</feature>
<evidence type="ECO:0000313" key="4">
    <source>
        <dbReference type="EnsemblMetazoa" id="G7160.1:cds"/>
    </source>
</evidence>
<dbReference type="GO" id="GO:0005634">
    <property type="term" value="C:nucleus"/>
    <property type="evidence" value="ECO:0007669"/>
    <property type="project" value="TreeGrafter"/>
</dbReference>
<evidence type="ECO:0000259" key="3">
    <source>
        <dbReference type="Pfam" id="PF13873"/>
    </source>
</evidence>
<keyword evidence="1" id="KW-0175">Coiled coil</keyword>
<feature type="domain" description="Myb/SANT-like DNA-binding" evidence="3">
    <location>
        <begin position="14"/>
        <end position="93"/>
    </location>
</feature>
<accession>A0A8W8NIU7</accession>
<proteinExistence type="predicted"/>
<evidence type="ECO:0000256" key="2">
    <source>
        <dbReference type="SAM" id="MobiDB-lite"/>
    </source>
</evidence>
<name>A0A8W8NIU7_MAGGI</name>
<dbReference type="PANTHER" id="PTHR23098">
    <property type="entry name" value="AGAP001331-PA-RELATED"/>
    <property type="match status" value="1"/>
</dbReference>
<dbReference type="Pfam" id="PF13873">
    <property type="entry name" value="Myb_DNA-bind_5"/>
    <property type="match status" value="1"/>
</dbReference>
<evidence type="ECO:0000313" key="5">
    <source>
        <dbReference type="Proteomes" id="UP000005408"/>
    </source>
</evidence>